<keyword evidence="6 14" id="KW-0547">Nucleotide-binding</keyword>
<evidence type="ECO:0000256" key="7">
    <source>
        <dbReference type="ARBA" id="ARBA00022801"/>
    </source>
</evidence>
<dbReference type="Pfam" id="PF00004">
    <property type="entry name" value="AAA"/>
    <property type="match status" value="1"/>
</dbReference>
<keyword evidence="3 14" id="KW-0645">Protease</keyword>
<evidence type="ECO:0000256" key="4">
    <source>
        <dbReference type="ARBA" id="ARBA00022692"/>
    </source>
</evidence>
<dbReference type="GO" id="GO:0005524">
    <property type="term" value="F:ATP binding"/>
    <property type="evidence" value="ECO:0007669"/>
    <property type="project" value="UniProtKB-UniRule"/>
</dbReference>
<dbReference type="GO" id="GO:0005886">
    <property type="term" value="C:plasma membrane"/>
    <property type="evidence" value="ECO:0007669"/>
    <property type="project" value="UniProtKB-SubCell"/>
</dbReference>
<comment type="cofactor">
    <cofactor evidence="14">
        <name>Zn(2+)</name>
        <dbReference type="ChEBI" id="CHEBI:29105"/>
    </cofactor>
    <text evidence="14">Binds 1 zinc ion per subunit.</text>
</comment>
<keyword evidence="11 14" id="KW-0482">Metalloprotease</keyword>
<feature type="region of interest" description="Disordered" evidence="15">
    <location>
        <begin position="1"/>
        <end position="73"/>
    </location>
</feature>
<feature type="compositionally biased region" description="Basic and acidic residues" evidence="15">
    <location>
        <begin position="42"/>
        <end position="53"/>
    </location>
</feature>
<evidence type="ECO:0000256" key="6">
    <source>
        <dbReference type="ARBA" id="ARBA00022741"/>
    </source>
</evidence>
<dbReference type="HOGENOM" id="CLU_000688_16_2_0"/>
<evidence type="ECO:0000256" key="1">
    <source>
        <dbReference type="ARBA" id="ARBA00004370"/>
    </source>
</evidence>
<dbReference type="InterPro" id="IPR005936">
    <property type="entry name" value="FtsH"/>
</dbReference>
<dbReference type="GO" id="GO:0008270">
    <property type="term" value="F:zinc ion binding"/>
    <property type="evidence" value="ECO:0007669"/>
    <property type="project" value="UniProtKB-UniRule"/>
</dbReference>
<dbReference type="Pfam" id="PF01434">
    <property type="entry name" value="Peptidase_M41"/>
    <property type="match status" value="1"/>
</dbReference>
<evidence type="ECO:0000313" key="17">
    <source>
        <dbReference type="EMBL" id="BAM04693.1"/>
    </source>
</evidence>
<dbReference type="PATRIC" id="fig|1142394.8.peg.2617"/>
<evidence type="ECO:0000256" key="2">
    <source>
        <dbReference type="ARBA" id="ARBA00010044"/>
    </source>
</evidence>
<gene>
    <name evidence="14 17" type="primary">ftsH</name>
    <name evidence="17" type="ordered locus">PSMK_25340</name>
</gene>
<comment type="subunit">
    <text evidence="14">Homohexamer.</text>
</comment>
<feature type="transmembrane region" description="Helical" evidence="14">
    <location>
        <begin position="79"/>
        <end position="98"/>
    </location>
</feature>
<dbReference type="GO" id="GO:0006508">
    <property type="term" value="P:proteolysis"/>
    <property type="evidence" value="ECO:0007669"/>
    <property type="project" value="UniProtKB-KW"/>
</dbReference>
<feature type="binding site" evidence="14">
    <location>
        <position position="505"/>
    </location>
    <ligand>
        <name>Zn(2+)</name>
        <dbReference type="ChEBI" id="CHEBI:29105"/>
        <note>catalytic</note>
    </ligand>
</feature>
<comment type="function">
    <text evidence="14">Acts as a processive, ATP-dependent zinc metallopeptidase for both cytoplasmic and membrane proteins. Plays a role in the quality control of integral membrane proteins.</text>
</comment>
<dbReference type="InterPro" id="IPR003959">
    <property type="entry name" value="ATPase_AAA_core"/>
</dbReference>
<feature type="binding site" evidence="14">
    <location>
        <position position="581"/>
    </location>
    <ligand>
        <name>Zn(2+)</name>
        <dbReference type="ChEBI" id="CHEBI:29105"/>
        <note>catalytic</note>
    </ligand>
</feature>
<keyword evidence="14" id="KW-1003">Cell membrane</keyword>
<evidence type="ECO:0000313" key="18">
    <source>
        <dbReference type="Proteomes" id="UP000007881"/>
    </source>
</evidence>
<dbReference type="EC" id="3.4.24.-" evidence="14"/>
<comment type="subcellular location">
    <subcellularLocation>
        <location evidence="14">Cell inner membrane</location>
        <topology evidence="14">Multi-pass membrane protein</topology>
        <orientation evidence="14">Cytoplasmic side</orientation>
    </subcellularLocation>
    <subcellularLocation>
        <location evidence="1">Membrane</location>
    </subcellularLocation>
</comment>
<feature type="compositionally biased region" description="Basic and acidic residues" evidence="15">
    <location>
        <begin position="694"/>
        <end position="713"/>
    </location>
</feature>
<dbReference type="InterPro" id="IPR041569">
    <property type="entry name" value="AAA_lid_3"/>
</dbReference>
<keyword evidence="14" id="KW-0997">Cell inner membrane</keyword>
<keyword evidence="12 14" id="KW-0472">Membrane</keyword>
<evidence type="ECO:0000256" key="10">
    <source>
        <dbReference type="ARBA" id="ARBA00022989"/>
    </source>
</evidence>
<dbReference type="NCBIfam" id="TIGR01241">
    <property type="entry name" value="FtsH_fam"/>
    <property type="match status" value="1"/>
</dbReference>
<feature type="binding site" evidence="14">
    <location>
        <position position="509"/>
    </location>
    <ligand>
        <name>Zn(2+)</name>
        <dbReference type="ChEBI" id="CHEBI:29105"/>
        <note>catalytic</note>
    </ligand>
</feature>
<dbReference type="PANTHER" id="PTHR23076:SF97">
    <property type="entry name" value="ATP-DEPENDENT ZINC METALLOPROTEASE YME1L1"/>
    <property type="match status" value="1"/>
</dbReference>
<dbReference type="InterPro" id="IPR037219">
    <property type="entry name" value="Peptidase_M41-like"/>
</dbReference>
<dbReference type="GO" id="GO:0030163">
    <property type="term" value="P:protein catabolic process"/>
    <property type="evidence" value="ECO:0007669"/>
    <property type="project" value="UniProtKB-UniRule"/>
</dbReference>
<evidence type="ECO:0000259" key="16">
    <source>
        <dbReference type="SMART" id="SM00382"/>
    </source>
</evidence>
<organism evidence="17 18">
    <name type="scientific">Phycisphaera mikurensis (strain NBRC 102666 / KCTC 22515 / FYK2301M01)</name>
    <dbReference type="NCBI Taxonomy" id="1142394"/>
    <lineage>
        <taxon>Bacteria</taxon>
        <taxon>Pseudomonadati</taxon>
        <taxon>Planctomycetota</taxon>
        <taxon>Phycisphaerae</taxon>
        <taxon>Phycisphaerales</taxon>
        <taxon>Phycisphaeraceae</taxon>
        <taxon>Phycisphaera</taxon>
    </lineage>
</organism>
<evidence type="ECO:0000256" key="11">
    <source>
        <dbReference type="ARBA" id="ARBA00023049"/>
    </source>
</evidence>
<feature type="domain" description="AAA+ ATPase" evidence="16">
    <location>
        <begin position="274"/>
        <end position="414"/>
    </location>
</feature>
<dbReference type="Gene3D" id="1.10.8.60">
    <property type="match status" value="1"/>
</dbReference>
<dbReference type="CDD" id="cd19501">
    <property type="entry name" value="RecA-like_FtsH"/>
    <property type="match status" value="1"/>
</dbReference>
<keyword evidence="8 14" id="KW-0862">Zinc</keyword>
<dbReference type="Gene3D" id="1.20.58.760">
    <property type="entry name" value="Peptidase M41"/>
    <property type="match status" value="1"/>
</dbReference>
<sequence>MPDPSSQRHESEGDSGDRDDKNPGREAGKGDVEAGGGNPSGRGDRHGQRDKPSQRNKPGGRNQPGGKGKPPATLAGKQTLGWILLIGLAVLLVLVMNANQNAAAPVSYQEFFQLAENNSFTDEGVLISPEALTAEIKEGVEGLPESLGEKRSVVYATNPTNLILHTDRLQRMGQRFQEDPSQSVWIAVLLSFGPIVLIALLIYFFFFRALRGAGGGPGGMLGNFGKSKHKALTKEHSNVKLDDVAGITEAKDEVSEIIEFLRNPKKFQRLGGRVPRGVLLIGQPGCGKTLLAKAMAGEADVPFYSISGSDFVEMFVGVGASRVRDLFKQAKDSSPCIIFLDEIDAVGRRRGNGFSSGGHDEREQTLNAILVEMDGFDSSDQVIVIASTNRADVLDPALTRPGRFDRQVQVPLPDLRGRVEILKVHARKIKLSPDVNLEKLGKATPMFSGAELAAVINEAAIGATLADKEFVEQDDLEEARDKVRFGRASKSRKVEEDDRLATAYHEAGHAVIQYLLDHADPLHKVTIIPRGRAMGATMSLPEKDRFGYGRRYIHDTMRVLCGGRIAEQRKTDDISSGASMDIEMMTNYARAMVLEWGMSERLGFINYTPKDNPNGFSADRPYSDQTANVIDEEIRRLSDEAFADAEKILGEHWEETVRLADALLSHETLTAADVTRLMNGQELGRPSVSELLAADDRKVAPDANRPDPRRADEPASPAASGMMPSPA</sequence>
<accession>I0IHF5</accession>
<keyword evidence="9 14" id="KW-0067">ATP-binding</keyword>
<keyword evidence="7 14" id="KW-0378">Hydrolase</keyword>
<dbReference type="Proteomes" id="UP000007881">
    <property type="component" value="Chromosome"/>
</dbReference>
<keyword evidence="4 14" id="KW-0812">Transmembrane</keyword>
<feature type="compositionally biased region" description="Basic and acidic residues" evidence="15">
    <location>
        <begin position="1"/>
        <end position="32"/>
    </location>
</feature>
<feature type="transmembrane region" description="Helical" evidence="14">
    <location>
        <begin position="184"/>
        <end position="206"/>
    </location>
</feature>
<dbReference type="RefSeq" id="WP_014437906.1">
    <property type="nucleotide sequence ID" value="NC_017080.1"/>
</dbReference>
<dbReference type="AlphaFoldDB" id="I0IHF5"/>
<keyword evidence="10 14" id="KW-1133">Transmembrane helix</keyword>
<dbReference type="InterPro" id="IPR027417">
    <property type="entry name" value="P-loop_NTPase"/>
</dbReference>
<evidence type="ECO:0000256" key="15">
    <source>
        <dbReference type="SAM" id="MobiDB-lite"/>
    </source>
</evidence>
<keyword evidence="5 14" id="KW-0479">Metal-binding</keyword>
<reference evidence="17 18" key="1">
    <citation type="submission" date="2012-02" db="EMBL/GenBank/DDBJ databases">
        <title>Complete genome sequence of Phycisphaera mikurensis NBRC 102666.</title>
        <authorList>
            <person name="Ankai A."/>
            <person name="Hosoyama A."/>
            <person name="Terui Y."/>
            <person name="Sekine M."/>
            <person name="Fukai R."/>
            <person name="Kato Y."/>
            <person name="Nakamura S."/>
            <person name="Yamada-Narita S."/>
            <person name="Kawakoshi A."/>
            <person name="Fukunaga Y."/>
            <person name="Yamazaki S."/>
            <person name="Fujita N."/>
        </authorList>
    </citation>
    <scope>NUCLEOTIDE SEQUENCE [LARGE SCALE GENOMIC DNA]</scope>
    <source>
        <strain evidence="18">NBRC 102666 / KCTC 22515 / FYK2301M01</strain>
    </source>
</reference>
<evidence type="ECO:0000256" key="14">
    <source>
        <dbReference type="HAMAP-Rule" id="MF_01458"/>
    </source>
</evidence>
<dbReference type="EMBL" id="AP012338">
    <property type="protein sequence ID" value="BAM04693.1"/>
    <property type="molecule type" value="Genomic_DNA"/>
</dbReference>
<evidence type="ECO:0000256" key="12">
    <source>
        <dbReference type="ARBA" id="ARBA00023136"/>
    </source>
</evidence>
<evidence type="ECO:0000256" key="8">
    <source>
        <dbReference type="ARBA" id="ARBA00022833"/>
    </source>
</evidence>
<evidence type="ECO:0000256" key="5">
    <source>
        <dbReference type="ARBA" id="ARBA00022723"/>
    </source>
</evidence>
<dbReference type="STRING" id="1142394.PSMK_25340"/>
<protein>
    <recommendedName>
        <fullName evidence="14">ATP-dependent zinc metalloprotease FtsH</fullName>
        <ecNumber evidence="14">3.4.24.-</ecNumber>
    </recommendedName>
</protein>
<feature type="active site" evidence="14">
    <location>
        <position position="506"/>
    </location>
</feature>
<dbReference type="HAMAP" id="MF_01458">
    <property type="entry name" value="FtsH"/>
    <property type="match status" value="1"/>
</dbReference>
<dbReference type="GO" id="GO:0004176">
    <property type="term" value="F:ATP-dependent peptidase activity"/>
    <property type="evidence" value="ECO:0007669"/>
    <property type="project" value="InterPro"/>
</dbReference>
<dbReference type="SMART" id="SM00382">
    <property type="entry name" value="AAA"/>
    <property type="match status" value="1"/>
</dbReference>
<proteinExistence type="inferred from homology"/>
<dbReference type="OrthoDB" id="9809379at2"/>
<comment type="similarity">
    <text evidence="13 14">In the central section; belongs to the AAA ATPase family.</text>
</comment>
<dbReference type="PANTHER" id="PTHR23076">
    <property type="entry name" value="METALLOPROTEASE M41 FTSH"/>
    <property type="match status" value="1"/>
</dbReference>
<dbReference type="FunFam" id="3.40.50.300:FF:000001">
    <property type="entry name" value="ATP-dependent zinc metalloprotease FtsH"/>
    <property type="match status" value="1"/>
</dbReference>
<dbReference type="InterPro" id="IPR000642">
    <property type="entry name" value="Peptidase_M41"/>
</dbReference>
<evidence type="ECO:0000256" key="9">
    <source>
        <dbReference type="ARBA" id="ARBA00022840"/>
    </source>
</evidence>
<dbReference type="GO" id="GO:0004222">
    <property type="term" value="F:metalloendopeptidase activity"/>
    <property type="evidence" value="ECO:0007669"/>
    <property type="project" value="InterPro"/>
</dbReference>
<evidence type="ECO:0000256" key="3">
    <source>
        <dbReference type="ARBA" id="ARBA00022670"/>
    </source>
</evidence>
<dbReference type="InterPro" id="IPR003593">
    <property type="entry name" value="AAA+_ATPase"/>
</dbReference>
<keyword evidence="18" id="KW-1185">Reference proteome</keyword>
<dbReference type="SUPFAM" id="SSF140990">
    <property type="entry name" value="FtsH protease domain-like"/>
    <property type="match status" value="1"/>
</dbReference>
<dbReference type="eggNOG" id="COG0465">
    <property type="taxonomic scope" value="Bacteria"/>
</dbReference>
<evidence type="ECO:0000256" key="13">
    <source>
        <dbReference type="ARBA" id="ARBA00061570"/>
    </source>
</evidence>
<dbReference type="FunFam" id="1.20.58.760:FF:000001">
    <property type="entry name" value="ATP-dependent zinc metalloprotease FtsH"/>
    <property type="match status" value="1"/>
</dbReference>
<dbReference type="GO" id="GO:0016887">
    <property type="term" value="F:ATP hydrolysis activity"/>
    <property type="evidence" value="ECO:0007669"/>
    <property type="project" value="UniProtKB-UniRule"/>
</dbReference>
<feature type="region of interest" description="Disordered" evidence="15">
    <location>
        <begin position="687"/>
        <end position="727"/>
    </location>
</feature>
<dbReference type="Pfam" id="PF17862">
    <property type="entry name" value="AAA_lid_3"/>
    <property type="match status" value="1"/>
</dbReference>
<dbReference type="Gene3D" id="3.40.50.300">
    <property type="entry name" value="P-loop containing nucleotide triphosphate hydrolases"/>
    <property type="match status" value="1"/>
</dbReference>
<name>I0IHF5_PHYMF</name>
<dbReference type="SUPFAM" id="SSF52540">
    <property type="entry name" value="P-loop containing nucleoside triphosphate hydrolases"/>
    <property type="match status" value="1"/>
</dbReference>
<comment type="similarity">
    <text evidence="2 14">In the C-terminal section; belongs to the peptidase M41 family.</text>
</comment>
<dbReference type="FunFam" id="1.10.8.60:FF:000001">
    <property type="entry name" value="ATP-dependent zinc metalloprotease FtsH"/>
    <property type="match status" value="1"/>
</dbReference>
<dbReference type="KEGG" id="phm:PSMK_25340"/>
<comment type="caution">
    <text evidence="14">Lacks conserved residue(s) required for the propagation of feature annotation.</text>
</comment>